<dbReference type="FunFam" id="3.40.50.300:FF:000006">
    <property type="entry name" value="DNA-binding transcriptional regulator NtrC"/>
    <property type="match status" value="1"/>
</dbReference>
<name>A0A9J6QSA4_9FIRM</name>
<dbReference type="PROSITE" id="PS00688">
    <property type="entry name" value="SIGMA54_INTERACT_3"/>
    <property type="match status" value="1"/>
</dbReference>
<keyword evidence="1" id="KW-0547">Nucleotide-binding</keyword>
<dbReference type="InterPro" id="IPR027417">
    <property type="entry name" value="P-loop_NTPase"/>
</dbReference>
<dbReference type="InterPro" id="IPR025662">
    <property type="entry name" value="Sigma_54_int_dom_ATP-bd_1"/>
</dbReference>
<evidence type="ECO:0000256" key="4">
    <source>
        <dbReference type="ARBA" id="ARBA00023163"/>
    </source>
</evidence>
<dbReference type="Pfam" id="PF25601">
    <property type="entry name" value="AAA_lid_14"/>
    <property type="match status" value="1"/>
</dbReference>
<dbReference type="Gene3D" id="3.40.50.300">
    <property type="entry name" value="P-loop containing nucleotide triphosphate hydrolases"/>
    <property type="match status" value="1"/>
</dbReference>
<dbReference type="Gene3D" id="1.10.10.60">
    <property type="entry name" value="Homeodomain-like"/>
    <property type="match status" value="1"/>
</dbReference>
<dbReference type="InterPro" id="IPR009057">
    <property type="entry name" value="Homeodomain-like_sf"/>
</dbReference>
<protein>
    <submittedName>
        <fullName evidence="6">Sigma 54-interacting transcriptional regulator</fullName>
    </submittedName>
</protein>
<evidence type="ECO:0000256" key="2">
    <source>
        <dbReference type="ARBA" id="ARBA00022840"/>
    </source>
</evidence>
<dbReference type="RefSeq" id="WP_269478562.1">
    <property type="nucleotide sequence ID" value="NZ_JAOSHN010000004.1"/>
</dbReference>
<dbReference type="CDD" id="cd00009">
    <property type="entry name" value="AAA"/>
    <property type="match status" value="1"/>
</dbReference>
<keyword evidence="3" id="KW-0805">Transcription regulation</keyword>
<dbReference type="InterPro" id="IPR002078">
    <property type="entry name" value="Sigma_54_int"/>
</dbReference>
<sequence length="381" mass="43589">MEKIDRKEFISLIDEMDKKFVVYNQEKNAIAVAASLDELKDFSKNQPVEIFKYHQAYKGKSENELNYKDSDFIFKSSTMRKTIELIEAVAPTDTTVLVQGETGTGKGFVAKLLHMNSDRKDKAFVDINCAAIPEKLLESELFGYEAGSFTGALDTGKAGLFETAGEGTVFLDEINSLPMSLQVKFLRVVQEKEVMRIGGTDYLPVKARIIVATNTDLLQAVEAGTFREDLYYRLNIVPITVAPLRSRKEDIRALGEYFLERCNQRYKQNKYLSDEAWKDLEKYKWPGNVRELENMIERLSIVNQKEQIEKGDLTDLFSNLQIEEQFQSSLKMTLKEEMNAYEKRIIEARMGTCKTTAELAKTLGIDKSTLTRKLKRLGIRR</sequence>
<comment type="caution">
    <text evidence="6">The sequence shown here is derived from an EMBL/GenBank/DDBJ whole genome shotgun (WGS) entry which is preliminary data.</text>
</comment>
<dbReference type="GO" id="GO:0006355">
    <property type="term" value="P:regulation of DNA-templated transcription"/>
    <property type="evidence" value="ECO:0007669"/>
    <property type="project" value="InterPro"/>
</dbReference>
<proteinExistence type="predicted"/>
<dbReference type="GO" id="GO:0005524">
    <property type="term" value="F:ATP binding"/>
    <property type="evidence" value="ECO:0007669"/>
    <property type="project" value="UniProtKB-KW"/>
</dbReference>
<dbReference type="Pfam" id="PF00158">
    <property type="entry name" value="Sigma54_activat"/>
    <property type="match status" value="1"/>
</dbReference>
<dbReference type="InterPro" id="IPR058031">
    <property type="entry name" value="AAA_lid_NorR"/>
</dbReference>
<keyword evidence="7" id="KW-1185">Reference proteome</keyword>
<evidence type="ECO:0000313" key="6">
    <source>
        <dbReference type="EMBL" id="MCU7379034.1"/>
    </source>
</evidence>
<evidence type="ECO:0000313" key="7">
    <source>
        <dbReference type="Proteomes" id="UP001065549"/>
    </source>
</evidence>
<dbReference type="PROSITE" id="PS00675">
    <property type="entry name" value="SIGMA54_INTERACT_1"/>
    <property type="match status" value="1"/>
</dbReference>
<keyword evidence="4" id="KW-0804">Transcription</keyword>
<dbReference type="PROSITE" id="PS50045">
    <property type="entry name" value="SIGMA54_INTERACT_4"/>
    <property type="match status" value="1"/>
</dbReference>
<evidence type="ECO:0000256" key="3">
    <source>
        <dbReference type="ARBA" id="ARBA00023015"/>
    </source>
</evidence>
<dbReference type="AlphaFoldDB" id="A0A9J6QSA4"/>
<dbReference type="SUPFAM" id="SSF46689">
    <property type="entry name" value="Homeodomain-like"/>
    <property type="match status" value="1"/>
</dbReference>
<feature type="domain" description="Sigma-54 factor interaction" evidence="5">
    <location>
        <begin position="72"/>
        <end position="301"/>
    </location>
</feature>
<dbReference type="SMART" id="SM00382">
    <property type="entry name" value="AAA"/>
    <property type="match status" value="1"/>
</dbReference>
<dbReference type="SUPFAM" id="SSF52540">
    <property type="entry name" value="P-loop containing nucleoside triphosphate hydrolases"/>
    <property type="match status" value="1"/>
</dbReference>
<accession>A0A9J6QSA4</accession>
<dbReference type="InterPro" id="IPR003593">
    <property type="entry name" value="AAA+_ATPase"/>
</dbReference>
<gene>
    <name evidence="6" type="ORF">OBO34_11810</name>
</gene>
<dbReference type="Gene3D" id="1.10.8.60">
    <property type="match status" value="1"/>
</dbReference>
<dbReference type="EMBL" id="JAOSHN010000004">
    <property type="protein sequence ID" value="MCU7379034.1"/>
    <property type="molecule type" value="Genomic_DNA"/>
</dbReference>
<keyword evidence="2" id="KW-0067">ATP-binding</keyword>
<dbReference type="Proteomes" id="UP001065549">
    <property type="component" value="Unassembled WGS sequence"/>
</dbReference>
<evidence type="ECO:0000259" key="5">
    <source>
        <dbReference type="PROSITE" id="PS50045"/>
    </source>
</evidence>
<organism evidence="6 7">
    <name type="scientific">Hominibacterium faecale</name>
    <dbReference type="NCBI Taxonomy" id="2839743"/>
    <lineage>
        <taxon>Bacteria</taxon>
        <taxon>Bacillati</taxon>
        <taxon>Bacillota</taxon>
        <taxon>Clostridia</taxon>
        <taxon>Peptostreptococcales</taxon>
        <taxon>Anaerovoracaceae</taxon>
        <taxon>Hominibacterium</taxon>
    </lineage>
</organism>
<dbReference type="PANTHER" id="PTHR32071">
    <property type="entry name" value="TRANSCRIPTIONAL REGULATORY PROTEIN"/>
    <property type="match status" value="1"/>
</dbReference>
<dbReference type="InterPro" id="IPR025944">
    <property type="entry name" value="Sigma_54_int_dom_CS"/>
</dbReference>
<evidence type="ECO:0000256" key="1">
    <source>
        <dbReference type="ARBA" id="ARBA00022741"/>
    </source>
</evidence>
<reference evidence="6" key="1">
    <citation type="submission" date="2022-09" db="EMBL/GenBank/DDBJ databases">
        <title>Culturomic study of gut microbiota in children with autism spectrum disorder.</title>
        <authorList>
            <person name="Efimov B.A."/>
            <person name="Chaplin A.V."/>
            <person name="Sokolova S.R."/>
            <person name="Pikina A.P."/>
            <person name="Korzhanova M."/>
            <person name="Belova V."/>
            <person name="Korostin D."/>
        </authorList>
    </citation>
    <scope>NUCLEOTIDE SEQUENCE</scope>
    <source>
        <strain evidence="6">ASD5510</strain>
    </source>
</reference>